<evidence type="ECO:0000313" key="16">
    <source>
        <dbReference type="EMBL" id="CAL4934634.1"/>
    </source>
</evidence>
<dbReference type="GO" id="GO:0016709">
    <property type="term" value="F:oxidoreductase activity, acting on paired donors, with incorporation or reduction of molecular oxygen, NAD(P)H as one donor, and incorporation of one atom of oxygen"/>
    <property type="evidence" value="ECO:0007669"/>
    <property type="project" value="UniProtKB-ARBA"/>
</dbReference>
<dbReference type="GO" id="GO:0006952">
    <property type="term" value="P:defense response"/>
    <property type="evidence" value="ECO:0007669"/>
    <property type="project" value="UniProtKB-KW"/>
</dbReference>
<evidence type="ECO:0000256" key="12">
    <source>
        <dbReference type="ARBA" id="ARBA00023136"/>
    </source>
</evidence>
<dbReference type="PROSITE" id="PS00086">
    <property type="entry name" value="CYTOCHROME_P450"/>
    <property type="match status" value="1"/>
</dbReference>
<dbReference type="GO" id="GO:0016020">
    <property type="term" value="C:membrane"/>
    <property type="evidence" value="ECO:0007669"/>
    <property type="project" value="UniProtKB-SubCell"/>
</dbReference>
<gene>
    <name evidence="16" type="ORF">URODEC1_LOCUS28793</name>
</gene>
<keyword evidence="17" id="KW-1185">Reference proteome</keyword>
<keyword evidence="5 15" id="KW-0812">Transmembrane</keyword>
<name>A0ABC8Y3U8_9POAL</name>
<dbReference type="InterPro" id="IPR036396">
    <property type="entry name" value="Cyt_P450_sf"/>
</dbReference>
<evidence type="ECO:0008006" key="18">
    <source>
        <dbReference type="Google" id="ProtNLM"/>
    </source>
</evidence>
<keyword evidence="11 14" id="KW-0503">Monooxygenase</keyword>
<dbReference type="GO" id="GO:0010333">
    <property type="term" value="F:terpene synthase activity"/>
    <property type="evidence" value="ECO:0007669"/>
    <property type="project" value="UniProtKB-ARBA"/>
</dbReference>
<dbReference type="InterPro" id="IPR017972">
    <property type="entry name" value="Cyt_P450_CS"/>
</dbReference>
<sequence>MDFSLVVPPFPFVIFFFFLLLLLFKLIRRNASPPSRTNPPPTLRLPPGPWQLPLIGSLHHLLLSPFRDLPHRALLEMSKAHGPLMLLRLGAVPTLVVSSAEAAREVLKTHDLAFCSRHLSATISILSSGGQGILFSPYDARWRELRKLCALELFNHRRTLSFRHVREEEARRLVSSISGESAAAGPVNLSEKMSCVVNDVVVRTAIGGRCGRRDEFLRELDEAVRLTGGFNLADLYPSSPLVRRLSAAARDMERCQRNLHRIIGSIIDERTAAMSVPEREEDLLAVLLRLQKDGGLQFDLTNEILSTVIFDVFGAGSETSSTTLEWAMSELIKNPRVMRKAQHEIREVFQGQGDLTEDSMDKLTYMHLVIKETLRLHPPGPFLLPRECRQTCQVLGYDVPKGTAVFVNAWAIGRDRKYWDDAEEFKPERFQSSDVDFRGADFEFIPFGAGRRICPGMALGLTVMELVLASLLYHFDWELPGGVKPEELDMAETFGITVRRKSKLYAHAKPRTSSP</sequence>
<keyword evidence="6 13" id="KW-0479">Metal-binding</keyword>
<comment type="similarity">
    <text evidence="3 14">Belongs to the cytochrome P450 family.</text>
</comment>
<dbReference type="FunFam" id="1.10.630.10:FF:000008">
    <property type="entry name" value="Cytochrome P450 71D8"/>
    <property type="match status" value="1"/>
</dbReference>
<keyword evidence="10 13" id="KW-0408">Iron</keyword>
<keyword evidence="12 15" id="KW-0472">Membrane</keyword>
<evidence type="ECO:0000313" key="17">
    <source>
        <dbReference type="Proteomes" id="UP001497457"/>
    </source>
</evidence>
<proteinExistence type="inferred from homology"/>
<dbReference type="PRINTS" id="PR00385">
    <property type="entry name" value="P450"/>
</dbReference>
<keyword evidence="8 15" id="KW-1133">Transmembrane helix</keyword>
<dbReference type="Proteomes" id="UP001497457">
    <property type="component" value="Chromosome 15b"/>
</dbReference>
<dbReference type="SUPFAM" id="SSF48264">
    <property type="entry name" value="Cytochrome P450"/>
    <property type="match status" value="1"/>
</dbReference>
<feature type="binding site" description="axial binding residue" evidence="13">
    <location>
        <position position="454"/>
    </location>
    <ligand>
        <name>heme</name>
        <dbReference type="ChEBI" id="CHEBI:30413"/>
    </ligand>
    <ligandPart>
        <name>Fe</name>
        <dbReference type="ChEBI" id="CHEBI:18248"/>
    </ligandPart>
</feature>
<evidence type="ECO:0000256" key="15">
    <source>
        <dbReference type="SAM" id="Phobius"/>
    </source>
</evidence>
<keyword evidence="4 13" id="KW-0349">Heme</keyword>
<dbReference type="AlphaFoldDB" id="A0ABC8Y3U8"/>
<evidence type="ECO:0000256" key="7">
    <source>
        <dbReference type="ARBA" id="ARBA00022821"/>
    </source>
</evidence>
<evidence type="ECO:0000256" key="8">
    <source>
        <dbReference type="ARBA" id="ARBA00022989"/>
    </source>
</evidence>
<evidence type="ECO:0000256" key="5">
    <source>
        <dbReference type="ARBA" id="ARBA00022692"/>
    </source>
</evidence>
<protein>
    <recommendedName>
        <fullName evidence="18">Cytochrome P450</fullName>
    </recommendedName>
</protein>
<evidence type="ECO:0000256" key="3">
    <source>
        <dbReference type="ARBA" id="ARBA00010617"/>
    </source>
</evidence>
<dbReference type="Gene3D" id="1.10.630.10">
    <property type="entry name" value="Cytochrome P450"/>
    <property type="match status" value="1"/>
</dbReference>
<dbReference type="PANTHER" id="PTHR47955">
    <property type="entry name" value="CYTOCHROME P450 FAMILY 71 PROTEIN"/>
    <property type="match status" value="1"/>
</dbReference>
<evidence type="ECO:0000256" key="14">
    <source>
        <dbReference type="RuleBase" id="RU000461"/>
    </source>
</evidence>
<comment type="cofactor">
    <cofactor evidence="1 13">
        <name>heme</name>
        <dbReference type="ChEBI" id="CHEBI:30413"/>
    </cofactor>
</comment>
<keyword evidence="7" id="KW-0611">Plant defense</keyword>
<organism evidence="16 17">
    <name type="scientific">Urochloa decumbens</name>
    <dbReference type="NCBI Taxonomy" id="240449"/>
    <lineage>
        <taxon>Eukaryota</taxon>
        <taxon>Viridiplantae</taxon>
        <taxon>Streptophyta</taxon>
        <taxon>Embryophyta</taxon>
        <taxon>Tracheophyta</taxon>
        <taxon>Spermatophyta</taxon>
        <taxon>Magnoliopsida</taxon>
        <taxon>Liliopsida</taxon>
        <taxon>Poales</taxon>
        <taxon>Poaceae</taxon>
        <taxon>PACMAD clade</taxon>
        <taxon>Panicoideae</taxon>
        <taxon>Panicodae</taxon>
        <taxon>Paniceae</taxon>
        <taxon>Melinidinae</taxon>
        <taxon>Urochloa</taxon>
    </lineage>
</organism>
<dbReference type="PRINTS" id="PR00463">
    <property type="entry name" value="EP450I"/>
</dbReference>
<keyword evidence="9 14" id="KW-0560">Oxidoreductase</keyword>
<dbReference type="GO" id="GO:0051502">
    <property type="term" value="P:diterpene phytoalexin biosynthetic process"/>
    <property type="evidence" value="ECO:0007669"/>
    <property type="project" value="UniProtKB-ARBA"/>
</dbReference>
<evidence type="ECO:0000256" key="1">
    <source>
        <dbReference type="ARBA" id="ARBA00001971"/>
    </source>
</evidence>
<evidence type="ECO:0000256" key="4">
    <source>
        <dbReference type="ARBA" id="ARBA00022617"/>
    </source>
</evidence>
<dbReference type="EMBL" id="OZ075125">
    <property type="protein sequence ID" value="CAL4934634.1"/>
    <property type="molecule type" value="Genomic_DNA"/>
</dbReference>
<feature type="transmembrane region" description="Helical" evidence="15">
    <location>
        <begin position="6"/>
        <end position="27"/>
    </location>
</feature>
<dbReference type="CDD" id="cd11072">
    <property type="entry name" value="CYP71-like"/>
    <property type="match status" value="1"/>
</dbReference>
<dbReference type="PANTHER" id="PTHR47955:SF19">
    <property type="entry name" value="CYTOCHROME P450 71A9-LIKE ISOFORM X1"/>
    <property type="match status" value="1"/>
</dbReference>
<dbReference type="InterPro" id="IPR002401">
    <property type="entry name" value="Cyt_P450_E_grp-I"/>
</dbReference>
<comment type="subcellular location">
    <subcellularLocation>
        <location evidence="2">Membrane</location>
        <topology evidence="2">Single-pass membrane protein</topology>
    </subcellularLocation>
</comment>
<evidence type="ECO:0000256" key="11">
    <source>
        <dbReference type="ARBA" id="ARBA00023033"/>
    </source>
</evidence>
<reference evidence="16 17" key="2">
    <citation type="submission" date="2024-10" db="EMBL/GenBank/DDBJ databases">
        <authorList>
            <person name="Ryan C."/>
        </authorList>
    </citation>
    <scope>NUCLEOTIDE SEQUENCE [LARGE SCALE GENOMIC DNA]</scope>
</reference>
<dbReference type="Pfam" id="PF00067">
    <property type="entry name" value="p450"/>
    <property type="match status" value="1"/>
</dbReference>
<dbReference type="GO" id="GO:0046872">
    <property type="term" value="F:metal ion binding"/>
    <property type="evidence" value="ECO:0007669"/>
    <property type="project" value="UniProtKB-KW"/>
</dbReference>
<evidence type="ECO:0000256" key="13">
    <source>
        <dbReference type="PIRSR" id="PIRSR602401-1"/>
    </source>
</evidence>
<evidence type="ECO:0000256" key="6">
    <source>
        <dbReference type="ARBA" id="ARBA00022723"/>
    </source>
</evidence>
<dbReference type="InterPro" id="IPR001128">
    <property type="entry name" value="Cyt_P450"/>
</dbReference>
<evidence type="ECO:0000256" key="2">
    <source>
        <dbReference type="ARBA" id="ARBA00004167"/>
    </source>
</evidence>
<accession>A0ABC8Y3U8</accession>
<evidence type="ECO:0000256" key="9">
    <source>
        <dbReference type="ARBA" id="ARBA00023002"/>
    </source>
</evidence>
<reference evidence="17" key="1">
    <citation type="submission" date="2024-06" db="EMBL/GenBank/DDBJ databases">
        <authorList>
            <person name="Ryan C."/>
        </authorList>
    </citation>
    <scope>NUCLEOTIDE SEQUENCE [LARGE SCALE GENOMIC DNA]</scope>
</reference>
<evidence type="ECO:0000256" key="10">
    <source>
        <dbReference type="ARBA" id="ARBA00023004"/>
    </source>
</evidence>